<proteinExistence type="predicted"/>
<feature type="region of interest" description="Disordered" evidence="1">
    <location>
        <begin position="163"/>
        <end position="249"/>
    </location>
</feature>
<protein>
    <submittedName>
        <fullName evidence="2">Uncharacterized protein</fullName>
    </submittedName>
</protein>
<evidence type="ECO:0000313" key="3">
    <source>
        <dbReference type="Proteomes" id="UP000729357"/>
    </source>
</evidence>
<accession>A0A9P8JYP3</accession>
<feature type="compositionally biased region" description="Low complexity" evidence="1">
    <location>
        <begin position="226"/>
        <end position="245"/>
    </location>
</feature>
<name>A0A9P8JYP3_AURME</name>
<feature type="region of interest" description="Disordered" evidence="1">
    <location>
        <begin position="125"/>
        <end position="150"/>
    </location>
</feature>
<dbReference type="EMBL" id="JAHFXS010000104">
    <property type="protein sequence ID" value="KAG9989102.1"/>
    <property type="molecule type" value="Genomic_DNA"/>
</dbReference>
<gene>
    <name evidence="2" type="ORF">KCU98_g2138</name>
</gene>
<dbReference type="Proteomes" id="UP000729357">
    <property type="component" value="Unassembled WGS sequence"/>
</dbReference>
<comment type="caution">
    <text evidence="2">The sequence shown here is derived from an EMBL/GenBank/DDBJ whole genome shotgun (WGS) entry which is preliminary data.</text>
</comment>
<keyword evidence="3" id="KW-1185">Reference proteome</keyword>
<feature type="non-terminal residue" evidence="2">
    <location>
        <position position="1"/>
    </location>
</feature>
<feature type="compositionally biased region" description="Polar residues" evidence="1">
    <location>
        <begin position="75"/>
        <end position="87"/>
    </location>
</feature>
<sequence length="357" mass="40446">MLAMSRTLQRAQSSKRPAYTVSDDWTSVGGDLKKLRLCALEKTMNGSNRLPTTLQKTVAMPSGGAWDTVEPQMMQDPNSAGPSNTQKRPVAGQAPRSNHALEEYQRQYMLLEQQNKKRLLMAHQKEDDTTDELKSPVPDDDDNGLNFEHKGQMFDFGSEQETIKVPLHQMASSSSRDRRRTRLRTRQISSQLTTHTHQSGSPNTAQSLRQSSAMSILDRPMILPGQPSQKPSPTYPQPTSQPGQQMDQTMARPRQWQLSWNTPSGSSAPNLDLQIPSSVQTPQHLSRISMPVTEQELQIFRSRIPAAQAWSHEQLRRNFMQWKYQQIQKQNSDMAGQIMNAKGQAQLEQLEDRKSIM</sequence>
<evidence type="ECO:0000313" key="2">
    <source>
        <dbReference type="EMBL" id="KAG9989102.1"/>
    </source>
</evidence>
<reference evidence="2" key="1">
    <citation type="journal article" date="2021" name="J Fungi (Basel)">
        <title>Virulence traits and population genomics of the black yeast Aureobasidium melanogenum.</title>
        <authorList>
            <person name="Cernosa A."/>
            <person name="Sun X."/>
            <person name="Gostincar C."/>
            <person name="Fang C."/>
            <person name="Gunde-Cimerman N."/>
            <person name="Song Z."/>
        </authorList>
    </citation>
    <scope>NUCLEOTIDE SEQUENCE</scope>
    <source>
        <strain evidence="2">EXF-9298</strain>
    </source>
</reference>
<feature type="region of interest" description="Disordered" evidence="1">
    <location>
        <begin position="62"/>
        <end position="96"/>
    </location>
</feature>
<reference evidence="2" key="2">
    <citation type="submission" date="2021-08" db="EMBL/GenBank/DDBJ databases">
        <authorList>
            <person name="Gostincar C."/>
            <person name="Sun X."/>
            <person name="Song Z."/>
            <person name="Gunde-Cimerman N."/>
        </authorList>
    </citation>
    <scope>NUCLEOTIDE SEQUENCE</scope>
    <source>
        <strain evidence="2">EXF-9298</strain>
    </source>
</reference>
<evidence type="ECO:0000256" key="1">
    <source>
        <dbReference type="SAM" id="MobiDB-lite"/>
    </source>
</evidence>
<dbReference type="AlphaFoldDB" id="A0A9P8JYP3"/>
<feature type="compositionally biased region" description="Polar residues" evidence="1">
    <location>
        <begin position="1"/>
        <end position="15"/>
    </location>
</feature>
<feature type="compositionally biased region" description="Basic and acidic residues" evidence="1">
    <location>
        <begin position="125"/>
        <end position="134"/>
    </location>
</feature>
<feature type="compositionally biased region" description="Polar residues" evidence="1">
    <location>
        <begin position="191"/>
        <end position="214"/>
    </location>
</feature>
<feature type="region of interest" description="Disordered" evidence="1">
    <location>
        <begin position="1"/>
        <end position="21"/>
    </location>
</feature>
<organism evidence="2 3">
    <name type="scientific">Aureobasidium melanogenum</name>
    <name type="common">Aureobasidium pullulans var. melanogenum</name>
    <dbReference type="NCBI Taxonomy" id="46634"/>
    <lineage>
        <taxon>Eukaryota</taxon>
        <taxon>Fungi</taxon>
        <taxon>Dikarya</taxon>
        <taxon>Ascomycota</taxon>
        <taxon>Pezizomycotina</taxon>
        <taxon>Dothideomycetes</taxon>
        <taxon>Dothideomycetidae</taxon>
        <taxon>Dothideales</taxon>
        <taxon>Saccotheciaceae</taxon>
        <taxon>Aureobasidium</taxon>
    </lineage>
</organism>